<keyword evidence="3" id="KW-1185">Reference proteome</keyword>
<feature type="domain" description="HTH OST-type" evidence="1">
    <location>
        <begin position="175"/>
        <end position="243"/>
    </location>
</feature>
<name>A0AAW9R0P6_9CHRO</name>
<dbReference type="RefSeq" id="WP_332866699.1">
    <property type="nucleotide sequence ID" value="NZ_JBAFSM010000043.1"/>
</dbReference>
<dbReference type="CDD" id="cd11297">
    <property type="entry name" value="PIN_LabA-like_N_1"/>
    <property type="match status" value="1"/>
</dbReference>
<evidence type="ECO:0000259" key="1">
    <source>
        <dbReference type="PROSITE" id="PS51644"/>
    </source>
</evidence>
<sequence length="243" mass="27104">MRGEVQFRSDKLAVLIDADNTSANVVEALLREIAKFGTAYIKRIYGDWTTPQMNAWKKILNDFAILPIQQFGYTSGKNSTDSALIIDAMDLLYTDKLDGFCIVSSDSDFTRLAHRIRQDGIVVYGFGKRQTPQAFVAACDRFIYTELLDQHTTEASSNIVLENFSKVESSTKVEGNNKLDQLLKEAYDGIARDDGLANLGTLGQQLSKLDPSFDTRTYGHKKLGELLKATGIFEVKGNDVRLK</sequence>
<comment type="caution">
    <text evidence="2">The sequence shown here is derived from an EMBL/GenBank/DDBJ whole genome shotgun (WGS) entry which is preliminary data.</text>
</comment>
<dbReference type="Gene3D" id="3.30.420.610">
    <property type="entry name" value="LOTUS domain-like"/>
    <property type="match status" value="1"/>
</dbReference>
<dbReference type="Pfam" id="PF01936">
    <property type="entry name" value="NYN"/>
    <property type="match status" value="1"/>
</dbReference>
<dbReference type="AlphaFoldDB" id="A0AAW9R0P6"/>
<dbReference type="Proteomes" id="UP001328733">
    <property type="component" value="Unassembled WGS sequence"/>
</dbReference>
<dbReference type="EMBL" id="JBAFSM010000043">
    <property type="protein sequence ID" value="MEG3439214.1"/>
    <property type="molecule type" value="Genomic_DNA"/>
</dbReference>
<gene>
    <name evidence="2" type="ORF">V0288_18960</name>
</gene>
<evidence type="ECO:0000313" key="2">
    <source>
        <dbReference type="EMBL" id="MEG3439214.1"/>
    </source>
</evidence>
<dbReference type="InterPro" id="IPR025605">
    <property type="entry name" value="OST-HTH/LOTUS_dom"/>
</dbReference>
<organism evidence="2 3">
    <name type="scientific">Pannus brasiliensis CCIBt3594</name>
    <dbReference type="NCBI Taxonomy" id="1427578"/>
    <lineage>
        <taxon>Bacteria</taxon>
        <taxon>Bacillati</taxon>
        <taxon>Cyanobacteriota</taxon>
        <taxon>Cyanophyceae</taxon>
        <taxon>Oscillatoriophycideae</taxon>
        <taxon>Chroococcales</taxon>
        <taxon>Microcystaceae</taxon>
        <taxon>Pannus</taxon>
    </lineage>
</organism>
<dbReference type="CDD" id="cd10146">
    <property type="entry name" value="LabA_like_C"/>
    <property type="match status" value="1"/>
</dbReference>
<reference evidence="2 3" key="1">
    <citation type="submission" date="2024-01" db="EMBL/GenBank/DDBJ databases">
        <title>Genomic insights into the taxonomy and metabolism of the cyanobacterium Pannus brasiliensis CCIBt3594.</title>
        <authorList>
            <person name="Machado M."/>
            <person name="Botero N.B."/>
            <person name="Andreote A.P.D."/>
            <person name="Feitosa A.M.T."/>
            <person name="Popin R."/>
            <person name="Sivonen K."/>
            <person name="Fiore M.F."/>
        </authorList>
    </citation>
    <scope>NUCLEOTIDE SEQUENCE [LARGE SCALE GENOMIC DNA]</scope>
    <source>
        <strain evidence="2 3">CCIBt3594</strain>
    </source>
</reference>
<dbReference type="InterPro" id="IPR021139">
    <property type="entry name" value="NYN"/>
</dbReference>
<dbReference type="Pfam" id="PF12872">
    <property type="entry name" value="OST-HTH"/>
    <property type="match status" value="1"/>
</dbReference>
<dbReference type="GO" id="GO:0004540">
    <property type="term" value="F:RNA nuclease activity"/>
    <property type="evidence" value="ECO:0007669"/>
    <property type="project" value="InterPro"/>
</dbReference>
<dbReference type="PROSITE" id="PS51644">
    <property type="entry name" value="HTH_OST"/>
    <property type="match status" value="1"/>
</dbReference>
<protein>
    <submittedName>
        <fullName evidence="2">NYN domain-containing protein</fullName>
    </submittedName>
</protein>
<evidence type="ECO:0000313" key="3">
    <source>
        <dbReference type="Proteomes" id="UP001328733"/>
    </source>
</evidence>
<proteinExistence type="predicted"/>
<accession>A0AAW9R0P6</accession>
<dbReference type="PANTHER" id="PTHR35811">
    <property type="entry name" value="SLR1870 PROTEIN"/>
    <property type="match status" value="1"/>
</dbReference>
<dbReference type="InterPro" id="IPR041966">
    <property type="entry name" value="LOTUS-like"/>
</dbReference>
<dbReference type="Gene3D" id="3.40.50.1010">
    <property type="entry name" value="5'-nuclease"/>
    <property type="match status" value="1"/>
</dbReference>
<dbReference type="PANTHER" id="PTHR35811:SF1">
    <property type="entry name" value="HTH OST-TYPE DOMAIN-CONTAINING PROTEIN"/>
    <property type="match status" value="1"/>
</dbReference>